<feature type="transmembrane region" description="Helical" evidence="1">
    <location>
        <begin position="269"/>
        <end position="293"/>
    </location>
</feature>
<feature type="transmembrane region" description="Helical" evidence="1">
    <location>
        <begin position="211"/>
        <end position="231"/>
    </location>
</feature>
<dbReference type="InterPro" id="IPR002656">
    <property type="entry name" value="Acyl_transf_3_dom"/>
</dbReference>
<dbReference type="GO" id="GO:0000271">
    <property type="term" value="P:polysaccharide biosynthetic process"/>
    <property type="evidence" value="ECO:0007669"/>
    <property type="project" value="TreeGrafter"/>
</dbReference>
<feature type="transmembrane region" description="Helical" evidence="1">
    <location>
        <begin position="243"/>
        <end position="263"/>
    </location>
</feature>
<evidence type="ECO:0000259" key="2">
    <source>
        <dbReference type="Pfam" id="PF01757"/>
    </source>
</evidence>
<evidence type="ECO:0000256" key="1">
    <source>
        <dbReference type="SAM" id="Phobius"/>
    </source>
</evidence>
<keyword evidence="1" id="KW-1133">Transmembrane helix</keyword>
<feature type="transmembrane region" description="Helical" evidence="1">
    <location>
        <begin position="69"/>
        <end position="90"/>
    </location>
</feature>
<feature type="transmembrane region" description="Helical" evidence="1">
    <location>
        <begin position="110"/>
        <end position="131"/>
    </location>
</feature>
<gene>
    <name evidence="3" type="ORF">FTW19_24450</name>
</gene>
<dbReference type="RefSeq" id="WP_147650169.1">
    <property type="nucleotide sequence ID" value="NZ_CP042806.1"/>
</dbReference>
<dbReference type="KEGG" id="talb:FTW19_24450"/>
<protein>
    <submittedName>
        <fullName evidence="3">Acyltransferase</fullName>
    </submittedName>
</protein>
<dbReference type="Pfam" id="PF01757">
    <property type="entry name" value="Acyl_transf_3"/>
    <property type="match status" value="1"/>
</dbReference>
<keyword evidence="1" id="KW-0812">Transmembrane</keyword>
<sequence>MSPETLRSEESTFAVSARSPLLTQHMPGLDVLRGIAVLVVVLYHGLYWGPLVTPPPHTAWSRLSSFFTFGWLGVFLFFVLSGFLITGILLDTKDSPSYWRSFYIRRALRILPAFLVVVFLIKVAEHASWPYVALCLFNLANLAPVFHIGGYTYFVLWSLAVEEQFYLVWPWVVKSASRTQLILIMSATLILSPVLRFISFKNILPLGDVHGMTWLISDNLIAGAALAVWLRSADVGRLLVKKLAWILLIIGTSSLVFGIPFGILHRTSAAGATFQTVPFEFLFASALLFALLLDPAMRLPIALRPLRFLGNISYGLYLFHELVFEAFFRLLGRFGRLGHWSPLVWGLGFLVESSLAVAVAYISKRFFEDYFLSLKSKLAPSVRQQRPKWIPGKPQEEQSGASY</sequence>
<proteinExistence type="predicted"/>
<feature type="transmembrane region" description="Helical" evidence="1">
    <location>
        <begin position="343"/>
        <end position="362"/>
    </location>
</feature>
<accession>A0A5B9EF75</accession>
<feature type="transmembrane region" description="Helical" evidence="1">
    <location>
        <begin position="181"/>
        <end position="199"/>
    </location>
</feature>
<dbReference type="GO" id="GO:0016747">
    <property type="term" value="F:acyltransferase activity, transferring groups other than amino-acyl groups"/>
    <property type="evidence" value="ECO:0007669"/>
    <property type="project" value="InterPro"/>
</dbReference>
<dbReference type="GO" id="GO:0016020">
    <property type="term" value="C:membrane"/>
    <property type="evidence" value="ECO:0007669"/>
    <property type="project" value="TreeGrafter"/>
</dbReference>
<keyword evidence="3" id="KW-0012">Acyltransferase</keyword>
<feature type="transmembrane region" description="Helical" evidence="1">
    <location>
        <begin position="314"/>
        <end position="331"/>
    </location>
</feature>
<reference evidence="3 4" key="1">
    <citation type="submission" date="2019-08" db="EMBL/GenBank/DDBJ databases">
        <title>Complete genome sequence of Terriglobus albidus strain ORNL.</title>
        <authorList>
            <person name="Podar M."/>
        </authorList>
    </citation>
    <scope>NUCLEOTIDE SEQUENCE [LARGE SCALE GENOMIC DNA]</scope>
    <source>
        <strain evidence="3 4">ORNL</strain>
    </source>
</reference>
<keyword evidence="4" id="KW-1185">Reference proteome</keyword>
<dbReference type="OrthoDB" id="9796461at2"/>
<feature type="domain" description="Acyltransferase 3" evidence="2">
    <location>
        <begin position="27"/>
        <end position="358"/>
    </location>
</feature>
<dbReference type="PANTHER" id="PTHR23028">
    <property type="entry name" value="ACETYLTRANSFERASE"/>
    <property type="match status" value="1"/>
</dbReference>
<keyword evidence="3" id="KW-0808">Transferase</keyword>
<dbReference type="InterPro" id="IPR050879">
    <property type="entry name" value="Acyltransferase_3"/>
</dbReference>
<organism evidence="3 4">
    <name type="scientific">Terriglobus albidus</name>
    <dbReference type="NCBI Taxonomy" id="1592106"/>
    <lineage>
        <taxon>Bacteria</taxon>
        <taxon>Pseudomonadati</taxon>
        <taxon>Acidobacteriota</taxon>
        <taxon>Terriglobia</taxon>
        <taxon>Terriglobales</taxon>
        <taxon>Acidobacteriaceae</taxon>
        <taxon>Terriglobus</taxon>
    </lineage>
</organism>
<evidence type="ECO:0000313" key="3">
    <source>
        <dbReference type="EMBL" id="QEE30873.1"/>
    </source>
</evidence>
<evidence type="ECO:0000313" key="4">
    <source>
        <dbReference type="Proteomes" id="UP000321820"/>
    </source>
</evidence>
<keyword evidence="1" id="KW-0472">Membrane</keyword>
<dbReference type="Proteomes" id="UP000321820">
    <property type="component" value="Chromosome"/>
</dbReference>
<dbReference type="AlphaFoldDB" id="A0A5B9EF75"/>
<name>A0A5B9EF75_9BACT</name>
<dbReference type="PANTHER" id="PTHR23028:SF53">
    <property type="entry name" value="ACYL_TRANSF_3 DOMAIN-CONTAINING PROTEIN"/>
    <property type="match status" value="1"/>
</dbReference>
<feature type="transmembrane region" description="Helical" evidence="1">
    <location>
        <begin position="31"/>
        <end position="49"/>
    </location>
</feature>
<dbReference type="EMBL" id="CP042806">
    <property type="protein sequence ID" value="QEE30873.1"/>
    <property type="molecule type" value="Genomic_DNA"/>
</dbReference>